<dbReference type="PROSITE" id="PS51257">
    <property type="entry name" value="PROKAR_LIPOPROTEIN"/>
    <property type="match status" value="1"/>
</dbReference>
<comment type="caution">
    <text evidence="1">The sequence shown here is derived from an EMBL/GenBank/DDBJ whole genome shotgun (WGS) entry which is preliminary data.</text>
</comment>
<keyword evidence="2" id="KW-1185">Reference proteome</keyword>
<evidence type="ECO:0000313" key="1">
    <source>
        <dbReference type="EMBL" id="MDY0883504.1"/>
    </source>
</evidence>
<dbReference type="RefSeq" id="WP_320508536.1">
    <property type="nucleotide sequence ID" value="NZ_JAXCLW010000002.1"/>
</dbReference>
<gene>
    <name evidence="1" type="ORF">SMD27_11665</name>
</gene>
<reference evidence="1 2" key="1">
    <citation type="journal article" date="2016" name="Antonie Van Leeuwenhoek">
        <title>Dongia soli sp. nov., isolated from soil from Dokdo, Korea.</title>
        <authorList>
            <person name="Kim D.U."/>
            <person name="Lee H."/>
            <person name="Kim H."/>
            <person name="Kim S.G."/>
            <person name="Ka J.O."/>
        </authorList>
    </citation>
    <scope>NUCLEOTIDE SEQUENCE [LARGE SCALE GENOMIC DNA]</scope>
    <source>
        <strain evidence="1 2">D78</strain>
    </source>
</reference>
<dbReference type="Proteomes" id="UP001279642">
    <property type="component" value="Unassembled WGS sequence"/>
</dbReference>
<organism evidence="1 2">
    <name type="scientific">Dongia soli</name>
    <dbReference type="NCBI Taxonomy" id="600628"/>
    <lineage>
        <taxon>Bacteria</taxon>
        <taxon>Pseudomonadati</taxon>
        <taxon>Pseudomonadota</taxon>
        <taxon>Alphaproteobacteria</taxon>
        <taxon>Rhodospirillales</taxon>
        <taxon>Dongiaceae</taxon>
        <taxon>Dongia</taxon>
    </lineage>
</organism>
<dbReference type="EMBL" id="JAXCLW010000002">
    <property type="protein sequence ID" value="MDY0883504.1"/>
    <property type="molecule type" value="Genomic_DNA"/>
</dbReference>
<evidence type="ECO:0000313" key="2">
    <source>
        <dbReference type="Proteomes" id="UP001279642"/>
    </source>
</evidence>
<sequence length="243" mass="25973">MKRLITGLLLVVFAGALLGGCSETVLTRGQAANVKTVGVISAIGNELTVRDIVAQDPAGSQGSLAAFGLDHYAIEQVNRLLADRYSLIPIAYQPDDFYQSEKERAVQSFLIGGVPVGQIISHRTQIPTGTTADTGLGADIYVVLLPGKAALEDVEKPLYGASLVRLAGGPNLGIVYRIIVVDGHTLQPIANVDAMADHAVDNSYWAESFAALSESQKQQIADTWKQRLDRSLKPALQKLNLLP</sequence>
<protein>
    <recommendedName>
        <fullName evidence="3">Lipoprotein</fullName>
    </recommendedName>
</protein>
<name>A0ABU5EBS0_9PROT</name>
<evidence type="ECO:0008006" key="3">
    <source>
        <dbReference type="Google" id="ProtNLM"/>
    </source>
</evidence>
<accession>A0ABU5EBS0</accession>
<proteinExistence type="predicted"/>